<evidence type="ECO:0000313" key="2">
    <source>
        <dbReference type="EMBL" id="CAL1544068.1"/>
    </source>
</evidence>
<organism evidence="2 3">
    <name type="scientific">Lymnaea stagnalis</name>
    <name type="common">Great pond snail</name>
    <name type="synonym">Helix stagnalis</name>
    <dbReference type="NCBI Taxonomy" id="6523"/>
    <lineage>
        <taxon>Eukaryota</taxon>
        <taxon>Metazoa</taxon>
        <taxon>Spiralia</taxon>
        <taxon>Lophotrochozoa</taxon>
        <taxon>Mollusca</taxon>
        <taxon>Gastropoda</taxon>
        <taxon>Heterobranchia</taxon>
        <taxon>Euthyneura</taxon>
        <taxon>Panpulmonata</taxon>
        <taxon>Hygrophila</taxon>
        <taxon>Lymnaeoidea</taxon>
        <taxon>Lymnaeidae</taxon>
        <taxon>Lymnaea</taxon>
    </lineage>
</organism>
<feature type="chain" id="PRO_5043595452" evidence="1">
    <location>
        <begin position="18"/>
        <end position="100"/>
    </location>
</feature>
<evidence type="ECO:0000256" key="1">
    <source>
        <dbReference type="SAM" id="SignalP"/>
    </source>
</evidence>
<keyword evidence="3" id="KW-1185">Reference proteome</keyword>
<evidence type="ECO:0000313" key="3">
    <source>
        <dbReference type="Proteomes" id="UP001497497"/>
    </source>
</evidence>
<dbReference type="Proteomes" id="UP001497497">
    <property type="component" value="Unassembled WGS sequence"/>
</dbReference>
<comment type="caution">
    <text evidence="2">The sequence shown here is derived from an EMBL/GenBank/DDBJ whole genome shotgun (WGS) entry which is preliminary data.</text>
</comment>
<keyword evidence="1" id="KW-0732">Signal</keyword>
<sequence>MFLLLFNLGLRVSLVITEDRTSPCSFHCAGNETCDNKIGECTHGCQDGWTGLTCTKLCPINCYKDACDWKTQQCVRGCNPGFTGTFCDKSEYRSYFVVHC</sequence>
<feature type="signal peptide" evidence="1">
    <location>
        <begin position="1"/>
        <end position="17"/>
    </location>
</feature>
<dbReference type="AlphaFoldDB" id="A0AAV2IH64"/>
<proteinExistence type="predicted"/>
<gene>
    <name evidence="2" type="ORF">GSLYS_00017581001</name>
</gene>
<reference evidence="2 3" key="1">
    <citation type="submission" date="2024-04" db="EMBL/GenBank/DDBJ databases">
        <authorList>
            <consortium name="Genoscope - CEA"/>
            <person name="William W."/>
        </authorList>
    </citation>
    <scope>NUCLEOTIDE SEQUENCE [LARGE SCALE GENOMIC DNA]</scope>
</reference>
<dbReference type="EMBL" id="CAXITT010000593">
    <property type="protein sequence ID" value="CAL1544068.1"/>
    <property type="molecule type" value="Genomic_DNA"/>
</dbReference>
<name>A0AAV2IH64_LYMST</name>
<protein>
    <submittedName>
        <fullName evidence="2">Uncharacterized protein</fullName>
    </submittedName>
</protein>
<accession>A0AAV2IH64</accession>